<keyword evidence="3" id="KW-0808">Transferase</keyword>
<reference evidence="3" key="1">
    <citation type="journal article" date="2014" name="PLoS ONE">
        <title>Transcriptome-Based Identification of ABC Transporters in the Western Tarnished Plant Bug Lygus hesperus.</title>
        <authorList>
            <person name="Hull J.J."/>
            <person name="Chaney K."/>
            <person name="Geib S.M."/>
            <person name="Fabrick J.A."/>
            <person name="Brent C.S."/>
            <person name="Walsh D."/>
            <person name="Lavine L.C."/>
        </authorList>
    </citation>
    <scope>NUCLEOTIDE SEQUENCE</scope>
</reference>
<dbReference type="InterPro" id="IPR000477">
    <property type="entry name" value="RT_dom"/>
</dbReference>
<gene>
    <name evidence="2" type="ORF">CM83_53861</name>
    <name evidence="3" type="ORF">CM83_53874</name>
</gene>
<keyword evidence="3" id="KW-0695">RNA-directed DNA polymerase</keyword>
<dbReference type="InterPro" id="IPR005135">
    <property type="entry name" value="Endo/exonuclease/phosphatase"/>
</dbReference>
<dbReference type="InterPro" id="IPR052560">
    <property type="entry name" value="RdDP_mobile_element"/>
</dbReference>
<evidence type="ECO:0000313" key="2">
    <source>
        <dbReference type="EMBL" id="JAG21790.1"/>
    </source>
</evidence>
<dbReference type="InterPro" id="IPR043502">
    <property type="entry name" value="DNA/RNA_pol_sf"/>
</dbReference>
<dbReference type="AlphaFoldDB" id="A0A0A9YU04"/>
<organism evidence="3">
    <name type="scientific">Lygus hesperus</name>
    <name type="common">Western plant bug</name>
    <dbReference type="NCBI Taxonomy" id="30085"/>
    <lineage>
        <taxon>Eukaryota</taxon>
        <taxon>Metazoa</taxon>
        <taxon>Ecdysozoa</taxon>
        <taxon>Arthropoda</taxon>
        <taxon>Hexapoda</taxon>
        <taxon>Insecta</taxon>
        <taxon>Pterygota</taxon>
        <taxon>Neoptera</taxon>
        <taxon>Paraneoptera</taxon>
        <taxon>Hemiptera</taxon>
        <taxon>Heteroptera</taxon>
        <taxon>Panheteroptera</taxon>
        <taxon>Cimicomorpha</taxon>
        <taxon>Miridae</taxon>
        <taxon>Mirini</taxon>
        <taxon>Lygus</taxon>
    </lineage>
</organism>
<dbReference type="CDD" id="cd01650">
    <property type="entry name" value="RT_nLTR_like"/>
    <property type="match status" value="1"/>
</dbReference>
<dbReference type="PROSITE" id="PS50878">
    <property type="entry name" value="RT_POL"/>
    <property type="match status" value="1"/>
</dbReference>
<dbReference type="Pfam" id="PF14529">
    <property type="entry name" value="Exo_endo_phos_2"/>
    <property type="match status" value="1"/>
</dbReference>
<feature type="domain" description="Reverse transcriptase" evidence="1">
    <location>
        <begin position="473"/>
        <end position="739"/>
    </location>
</feature>
<name>A0A0A9YU04_LYGHE</name>
<dbReference type="PANTHER" id="PTHR36688:SF2">
    <property type="entry name" value="ENDONUCLEASE_EXONUCLEASE_PHOSPHATASE DOMAIN-CONTAINING PROTEIN"/>
    <property type="match status" value="1"/>
</dbReference>
<dbReference type="PANTHER" id="PTHR36688">
    <property type="entry name" value="ENDO/EXONUCLEASE/PHOSPHATASE DOMAIN-CONTAINING PROTEIN"/>
    <property type="match status" value="1"/>
</dbReference>
<dbReference type="EMBL" id="GBHO01021814">
    <property type="protein sequence ID" value="JAG21790.1"/>
    <property type="molecule type" value="Transcribed_RNA"/>
</dbReference>
<evidence type="ECO:0000313" key="3">
    <source>
        <dbReference type="EMBL" id="JAG33055.1"/>
    </source>
</evidence>
<reference evidence="3" key="2">
    <citation type="submission" date="2014-07" db="EMBL/GenBank/DDBJ databases">
        <authorList>
            <person name="Hull J."/>
        </authorList>
    </citation>
    <scope>NUCLEOTIDE SEQUENCE</scope>
</reference>
<dbReference type="Pfam" id="PF00078">
    <property type="entry name" value="RVT_1"/>
    <property type="match status" value="1"/>
</dbReference>
<evidence type="ECO:0000259" key="1">
    <source>
        <dbReference type="PROSITE" id="PS50878"/>
    </source>
</evidence>
<accession>A0A0A9YU04</accession>
<keyword evidence="3" id="KW-0548">Nucleotidyltransferase</keyword>
<dbReference type="EMBL" id="GBHO01010549">
    <property type="protein sequence ID" value="JAG33055.1"/>
    <property type="molecule type" value="Transcribed_RNA"/>
</dbReference>
<dbReference type="GO" id="GO:0003964">
    <property type="term" value="F:RNA-directed DNA polymerase activity"/>
    <property type="evidence" value="ECO:0007669"/>
    <property type="project" value="UniProtKB-KW"/>
</dbReference>
<dbReference type="Gene3D" id="3.60.10.10">
    <property type="entry name" value="Endonuclease/exonuclease/phosphatase"/>
    <property type="match status" value="1"/>
</dbReference>
<sequence length="886" mass="103192">MMKSVKMMCWNANGLSQRRNELQVVLDVNKIDVCLISETHFTRESYFKMQGFKCYHTIHPSNQARGGSAVLIRENICHYEHLKLGTEKFQITGIPIKTHSFPLTVASIYCPPRHRLRREEYAEVINQLGNRFVLGGDFNAKHTHWGSRLITDKGRELYHAVQANQCEVHSTGKPTYWPTDTEKIPDLLDFFIVKNISTNYLLVEENDDLSSDHSPVLLTLSCHIIQKPYNPVLVNKNTDWDKFKVELAKNIDLHVSLESKEDIDREVHQLVRRMHEAARNNTPAMERKIRGINYPREVLEIVKEKRRARRRWQTTRAPPFKKEWNKLTQELRELTQHIENESRELYISELTSDHHTDYSLWKATKYLKRPIIQASPIKDDNGSWAKENQCKADVFADYLAKIFTPNPPVADEQLTTPSDPEVIIPPVTIKEVQSTIKNEIKTKKAPGYDLITGQVLKQLPRKAVVQITRIINASFRLRYVPQLWKIAEVIMLPKPGKPPEKCTSYRPISLLPVLSKLFEKLLHKRLILIIEERHLIPNHQFGFRQKHSTIDQVHRIVNIIEQALEEKRVCSAIFLDVTQAFDKVWHEGLKFKLRKMLPYQFAELLDSYLTDRYFRIKQEDCYSETRPIGAGVPQGSVLGPLLYLLYTCDLPETEGNITATFADDTAVLAVGENIHISINNLNRSISQIQEWTAKWRIKMNEAKSVHVDFTNLKIDYVPTYLNGNIIPYANEAKYLGMTLDAKLRWKAHVRKKKTELVLKLRKMYWLMGRRSKLSVQNKLTLYKQVLKPVWTYGAQLWGCTAQSNRDTIQRFQNSVLRSIVNAPWYIRNDRLHHDLDVETVDETIKKIAIAHLKRLRGRVNEEAVHLLEVDDLLRRLKRKKPHELAQ</sequence>
<dbReference type="SUPFAM" id="SSF56672">
    <property type="entry name" value="DNA/RNA polymerases"/>
    <property type="match status" value="1"/>
</dbReference>
<dbReference type="InterPro" id="IPR036691">
    <property type="entry name" value="Endo/exonu/phosph_ase_sf"/>
</dbReference>
<protein>
    <submittedName>
        <fullName evidence="3">Putative RNA-directed DNA polymerase from transposon X-element</fullName>
    </submittedName>
</protein>
<dbReference type="SUPFAM" id="SSF56219">
    <property type="entry name" value="DNase I-like"/>
    <property type="match status" value="1"/>
</dbReference>
<proteinExistence type="predicted"/>